<keyword evidence="1" id="KW-0677">Repeat</keyword>
<feature type="compositionally biased region" description="Low complexity" evidence="4">
    <location>
        <begin position="1180"/>
        <end position="1231"/>
    </location>
</feature>
<reference evidence="6 7" key="1">
    <citation type="journal article" date="2021" name="MBio">
        <title>A New Model Trypanosomatid, Novymonas esmeraldas: Genomic Perception of Its 'Candidatus Pandoraea novymonadis' Endosymbiont.</title>
        <authorList>
            <person name="Zakharova A."/>
            <person name="Saura A."/>
            <person name="Butenko A."/>
            <person name="Podesvova L."/>
            <person name="Warmusova S."/>
            <person name="Kostygov A.Y."/>
            <person name="Nenarokova A."/>
            <person name="Lukes J."/>
            <person name="Opperdoes F.R."/>
            <person name="Yurchenko V."/>
        </authorList>
    </citation>
    <scope>NUCLEOTIDE SEQUENCE [LARGE SCALE GENOMIC DNA]</scope>
    <source>
        <strain evidence="6 7">E262AT.01</strain>
    </source>
</reference>
<feature type="compositionally biased region" description="Low complexity" evidence="4">
    <location>
        <begin position="218"/>
        <end position="229"/>
    </location>
</feature>
<feature type="compositionally biased region" description="Polar residues" evidence="4">
    <location>
        <begin position="2230"/>
        <end position="2240"/>
    </location>
</feature>
<dbReference type="EMBL" id="JAECZO010000024">
    <property type="protein sequence ID" value="KAK7202069.1"/>
    <property type="molecule type" value="Genomic_DNA"/>
</dbReference>
<gene>
    <name evidence="6" type="ORF">NESM_000275600</name>
</gene>
<dbReference type="PROSITE" id="PS50297">
    <property type="entry name" value="ANK_REP_REGION"/>
    <property type="match status" value="2"/>
</dbReference>
<keyword evidence="5" id="KW-0812">Transmembrane</keyword>
<dbReference type="InterPro" id="IPR036770">
    <property type="entry name" value="Ankyrin_rpt-contain_sf"/>
</dbReference>
<feature type="region of interest" description="Disordered" evidence="4">
    <location>
        <begin position="1890"/>
        <end position="1928"/>
    </location>
</feature>
<feature type="repeat" description="ANK" evidence="3">
    <location>
        <begin position="1291"/>
        <end position="1323"/>
    </location>
</feature>
<evidence type="ECO:0000313" key="7">
    <source>
        <dbReference type="Proteomes" id="UP001430356"/>
    </source>
</evidence>
<keyword evidence="7" id="KW-1185">Reference proteome</keyword>
<dbReference type="SMART" id="SM00248">
    <property type="entry name" value="ANK"/>
    <property type="match status" value="3"/>
</dbReference>
<dbReference type="Proteomes" id="UP001430356">
    <property type="component" value="Unassembled WGS sequence"/>
</dbReference>
<name>A0AAW0F949_9TRYP</name>
<feature type="region of interest" description="Disordered" evidence="4">
    <location>
        <begin position="1533"/>
        <end position="1578"/>
    </location>
</feature>
<feature type="region of interest" description="Disordered" evidence="4">
    <location>
        <begin position="2052"/>
        <end position="2080"/>
    </location>
</feature>
<feature type="transmembrane region" description="Helical" evidence="5">
    <location>
        <begin position="42"/>
        <end position="59"/>
    </location>
</feature>
<feature type="compositionally biased region" description="Acidic residues" evidence="4">
    <location>
        <begin position="2194"/>
        <end position="2209"/>
    </location>
</feature>
<evidence type="ECO:0000256" key="2">
    <source>
        <dbReference type="ARBA" id="ARBA00023043"/>
    </source>
</evidence>
<feature type="compositionally biased region" description="Polar residues" evidence="4">
    <location>
        <begin position="1691"/>
        <end position="1701"/>
    </location>
</feature>
<feature type="region of interest" description="Disordered" evidence="4">
    <location>
        <begin position="1340"/>
        <end position="1403"/>
    </location>
</feature>
<sequence>MLVSLGHVCVAAFVGYLLAGLAGVWCLLRFRHLECLRRRRPWHCVAHYACYGVFLLYLVTAVSMRGSSDAAAPAAPAAASVWRTGLHEPLPPRRGRAIAQAPPSPHTALLGHAVREAFLHPWTRVPTGPPSATPAASRGAVSWARVLAEVAVQHIAATALFVSFVLLSNARWRYAVRRPARILASTTRAGNANEEEGDAVYSIGGTASVAPGEKGCCRRNSSSQHQDQQQQRRRQRQRQRPSQASSFALVEDSDSGGGDGDTAGLSRSTGGCSSSSSSSSSGGGGGGGVAGRTPSTPARNSRFGAPPAGTSQWRCVLRRARRRWWGRSSADGVPTRVPHTRQSIVRSALSAEVQQRLLSAPWLSDVAVAVIGALLFAVVAVARLAVAVAVASVWASTTSTQGVHGSAALASDAAAAALPSPTEGLVGLGGLLLLAVQRVRLRYSARLAEQLLAVTSASVHAARREQLRQRLLLARRSPRRPGPLRGGGELSRTGSADSVWGDAGGSAAPSVTPAPLPFRHVWTVAVLLCVVQVCPDSAWAWAVAVGLTAGCAVASLADAVVGPLREVVADYRQRVGGDGGALAVLCLSASAVSAALERRHARGRRGSLSSLSTTVAVDDSVHDDDNSDAAAAEWRSRHHSSSSGGGIGSTLGAYVGLERDTHPAASRSTEDQLAGESHIVSTSFAGSGATADAAAAASAVLGDSAACTFIGAEYSVVEDVLGDDAAGVADVAEAEAEAAAEAASVLSPMHFWDGVAAKAMQQSAAAAAAAGGADAGVGIASSLQGSFAGAGIAASLQGSFVGLRRRGDAMAPAMTMSGAEATFLGVTDPFAAVSATGPPTPLSPLAALGHLAPASTHFTRDNLKGSMLLSLPTVARLGGEAEAAAEAAAEVELLQQQQQQQQQASASMPAARDVETNSGDTAHAAGSPLADPVQSREDGGSGGGTDADVCEAPQDGWLARALATVVPSLAATRRSSGSGDGPAAATPTPSRHDSTSDGSGMSLTGSFASYTSAAARALIDSEEGFARFLDCVRRDGDNTYALQNLLSVHGHTYRQRVDATGRSAMHHAAMGGFVHGAVFLARIGAELNVLDSAGYAPLHYAVLHHTEVRLSPHITDESPSAAVHEARHILGIPVVATAAVQAPAQTQRRRRRRQQQQELEWVQAQLHAAYATTTSDEGRQAAAQAGSSADVNVGTTSASASVTRTTSVPSRGGSGLLSTRSTSRVTSPPTLATFPNDQQQQQQQEQQATASAAAAAAVMAAVVVPEEKGQWYGMVGALVRLGAQVDLATAKGLTALHLAVMQDSIGLVNTLLREGANPLLGSELETPSLASAMHATAWSACGSTGSSSSSDAGDGDDDSGPTGGSGGRGRGRGADATAAGVCRPQPSPAQHHQPHKQQQHQQHREWLEVHVTNAGNPIANGYCKSPLLLAVELDSDLVVASMLYHAALHATTAKAVAGLPQNPVSAPHVSPSPSASAAAAAAAASLVSTANDAAAPHLLHYTPLGPLFPVDSANASSLRSASAVAAPKSASPLAAAANPLSDHGVDEGGEQQQQQQQQQQQAVTAQTSTNSAAPLTSTSTITTTTTTLTTLASSQARKRVGQCCLHGLQPVHIALLLGNAQATRVLLLCWSYAEDAVPAAPADARLSREEQSLASSKAHKDLVDTVATLALPQSVEEAQRPATVAQVTLPAPQTATEMSSNSDGDGDSGAAAAAAAAASAAAAAAPPTATLRLVHATAGTGVLRTAPLHLNLFHLAAVGDSTECLAYVLRWRGAPDYIACALDEVFRDAPRDDAARRATTTATTTWHTTQDAYRRRRRQRRQQKRLCAQQGSHAAPSLAMAAMAPPPPRSEGAGQQHAAEVDEDPLHTQLSGTRPTGAVVAVVDVAGKTRSDGTVSPATSDVFNQTWSSGGPSAAERGSADTTSTTRRARRMRAKHQTFVRALLALLQTNGRGDAVRRRLRSTVLGTGAVLRRAARCSAAAEARGRSPQPPSRCVHDGDEEEGVGVCDVGGGAAAVEAATCYGSTAAAAALHTGMVECYATMGVPLHRRYRRRTQGGDGDGDGDGDDNGDNGAAPPSGPRALYVQAKELERVRRLRQQRVRAFASAVATLRQSIPGVPIDIAHLAAVEAAVDRVCAHTSSTTPATRRALQQALLVVTRRLQNQHRRTRLEHGLSRVTAAAAAAAAVAAATTSEAAEEEEEEDQTEDDEGGPLAATSSDRVRHDGAVRRGSSLSVSPSAHTRQLRQRRRGGAAVYGQSHHRRRSSSSSSSSHYRHRHDEDDHDHTGGGGAASLSRHDSLSSTAATADEAARRVAHEERRQQTLRLLRAIADEVNAVDACGLTPLHYAIAHENASMVYLLCAYGATFVFASEATETHLMKHPAEAVAAAVAEERHTSSGGNDNNNNGGGGGGGGGVVTFVAASAATDDRPAAPPPRGGILSSPATATAAWTSARAKLSTPAITTASTALSAASAHHHARLTPATRDALRRVAKAGNAEQLLRWMPTEAERAVEERQLLQQHQQRHDGAHAAPANPAEGNTSWPPPPQHPQQHQQHGPRSHTSASDTAETASATSQRFAPTRVQPTGLASVRVPSSTTTATAIATAAATAATAADPHAPTTMAATLTAALGIDDVAGGGGTAVAGDTPGAGAELRTTGDGVDVVSLRMRLVDDEDRALQTMVGGGGGSEGASCHAEGEGAADSDPLGPTAPATSLRLLSTAASSSTSTTTASASNAVASAAGGADAAAAAEATTVPAYTLLEPHDVYLTHVVRNPTTADSVVRAAMEGTALRYLHLTSLVAGEATL</sequence>
<keyword evidence="5" id="KW-1133">Transmembrane helix</keyword>
<dbReference type="Pfam" id="PF13637">
    <property type="entry name" value="Ank_4"/>
    <property type="match status" value="1"/>
</dbReference>
<evidence type="ECO:0000256" key="5">
    <source>
        <dbReference type="SAM" id="Phobius"/>
    </source>
</evidence>
<feature type="compositionally biased region" description="Low complexity" evidence="4">
    <location>
        <begin position="1340"/>
        <end position="1352"/>
    </location>
</feature>
<feature type="compositionally biased region" description="Polar residues" evidence="4">
    <location>
        <begin position="1892"/>
        <end position="1911"/>
    </location>
</feature>
<feature type="compositionally biased region" description="Low complexity" evidence="4">
    <location>
        <begin position="1834"/>
        <end position="1843"/>
    </location>
</feature>
<feature type="compositionally biased region" description="Low complexity" evidence="4">
    <location>
        <begin position="264"/>
        <end position="280"/>
    </location>
</feature>
<feature type="compositionally biased region" description="Acidic residues" evidence="4">
    <location>
        <begin position="2059"/>
        <end position="2069"/>
    </location>
</feature>
<feature type="region of interest" description="Disordered" evidence="4">
    <location>
        <begin position="212"/>
        <end position="309"/>
    </location>
</feature>
<feature type="region of interest" description="Disordered" evidence="4">
    <location>
        <begin position="1690"/>
        <end position="1709"/>
    </location>
</feature>
<dbReference type="InterPro" id="IPR002110">
    <property type="entry name" value="Ankyrin_rpt"/>
</dbReference>
<feature type="region of interest" description="Disordered" evidence="4">
    <location>
        <begin position="2187"/>
        <end position="2314"/>
    </location>
</feature>
<evidence type="ECO:0000256" key="4">
    <source>
        <dbReference type="SAM" id="MobiDB-lite"/>
    </source>
</evidence>
<feature type="compositionally biased region" description="Gly residues" evidence="4">
    <location>
        <begin position="281"/>
        <end position="290"/>
    </location>
</feature>
<feature type="compositionally biased region" description="Low complexity" evidence="4">
    <location>
        <begin position="1238"/>
        <end position="1248"/>
    </location>
</feature>
<accession>A0AAW0F949</accession>
<feature type="region of interest" description="Disordered" evidence="4">
    <location>
        <begin position="2390"/>
        <end position="2410"/>
    </location>
</feature>
<feature type="region of interest" description="Disordered" evidence="4">
    <location>
        <begin position="2510"/>
        <end position="2592"/>
    </location>
</feature>
<feature type="compositionally biased region" description="Low complexity" evidence="4">
    <location>
        <begin position="1797"/>
        <end position="1811"/>
    </location>
</feature>
<evidence type="ECO:0000313" key="6">
    <source>
        <dbReference type="EMBL" id="KAK7202069.1"/>
    </source>
</evidence>
<feature type="region of interest" description="Disordered" evidence="4">
    <location>
        <begin position="896"/>
        <end position="951"/>
    </location>
</feature>
<feature type="compositionally biased region" description="Low complexity" evidence="4">
    <location>
        <begin position="896"/>
        <end position="907"/>
    </location>
</feature>
<feature type="compositionally biased region" description="Basic and acidic residues" evidence="4">
    <location>
        <begin position="2275"/>
        <end position="2284"/>
    </location>
</feature>
<feature type="transmembrane region" description="Helical" evidence="5">
    <location>
        <begin position="414"/>
        <end position="436"/>
    </location>
</feature>
<feature type="repeat" description="ANK" evidence="3">
    <location>
        <begin position="2338"/>
        <end position="2370"/>
    </location>
</feature>
<feature type="region of interest" description="Disordered" evidence="4">
    <location>
        <begin position="1796"/>
        <end position="1860"/>
    </location>
</feature>
<protein>
    <submittedName>
        <fullName evidence="6">Ankyrin repeat</fullName>
    </submittedName>
</protein>
<feature type="compositionally biased region" description="Low complexity" evidence="4">
    <location>
        <begin position="2559"/>
        <end position="2572"/>
    </location>
</feature>
<feature type="repeat" description="ANK" evidence="3">
    <location>
        <begin position="1060"/>
        <end position="1092"/>
    </location>
</feature>
<keyword evidence="5" id="KW-0472">Membrane</keyword>
<feature type="transmembrane region" description="Helical" evidence="5">
    <location>
        <begin position="366"/>
        <end position="394"/>
    </location>
</feature>
<feature type="region of interest" description="Disordered" evidence="4">
    <location>
        <begin position="971"/>
        <end position="1000"/>
    </location>
</feature>
<feature type="compositionally biased region" description="Low complexity" evidence="4">
    <location>
        <begin position="1551"/>
        <end position="1561"/>
    </location>
</feature>
<feature type="compositionally biased region" description="Basic residues" evidence="4">
    <location>
        <begin position="1814"/>
        <end position="1824"/>
    </location>
</feature>
<dbReference type="Gene3D" id="1.25.40.20">
    <property type="entry name" value="Ankyrin repeat-containing domain"/>
    <property type="match status" value="3"/>
</dbReference>
<feature type="region of interest" description="Disordered" evidence="4">
    <location>
        <begin position="1980"/>
        <end position="2001"/>
    </location>
</feature>
<feature type="region of interest" description="Disordered" evidence="4">
    <location>
        <begin position="619"/>
        <end position="647"/>
    </location>
</feature>
<feature type="transmembrane region" description="Helical" evidence="5">
    <location>
        <begin position="539"/>
        <end position="563"/>
    </location>
</feature>
<evidence type="ECO:0000256" key="1">
    <source>
        <dbReference type="ARBA" id="ARBA00022737"/>
    </source>
</evidence>
<feature type="transmembrane region" description="Helical" evidence="5">
    <location>
        <begin position="151"/>
        <end position="172"/>
    </location>
</feature>
<feature type="transmembrane region" description="Helical" evidence="5">
    <location>
        <begin position="12"/>
        <end position="30"/>
    </location>
</feature>
<keyword evidence="2 3" id="KW-0040">ANK repeat</keyword>
<feature type="region of interest" description="Disordered" evidence="4">
    <location>
        <begin position="2676"/>
        <end position="2709"/>
    </location>
</feature>
<dbReference type="SUPFAM" id="SSF48403">
    <property type="entry name" value="Ankyrin repeat"/>
    <property type="match status" value="3"/>
</dbReference>
<dbReference type="Pfam" id="PF00023">
    <property type="entry name" value="Ank"/>
    <property type="match status" value="1"/>
</dbReference>
<feature type="region of interest" description="Disordered" evidence="4">
    <location>
        <begin position="1172"/>
        <end position="1248"/>
    </location>
</feature>
<dbReference type="PROSITE" id="PS50088">
    <property type="entry name" value="ANK_REPEAT"/>
    <property type="match status" value="3"/>
</dbReference>
<evidence type="ECO:0000256" key="3">
    <source>
        <dbReference type="PROSITE-ProRule" id="PRU00023"/>
    </source>
</evidence>
<organism evidence="6 7">
    <name type="scientific">Novymonas esmeraldas</name>
    <dbReference type="NCBI Taxonomy" id="1808958"/>
    <lineage>
        <taxon>Eukaryota</taxon>
        <taxon>Discoba</taxon>
        <taxon>Euglenozoa</taxon>
        <taxon>Kinetoplastea</taxon>
        <taxon>Metakinetoplastina</taxon>
        <taxon>Trypanosomatida</taxon>
        <taxon>Trypanosomatidae</taxon>
        <taxon>Novymonas</taxon>
    </lineage>
</organism>
<proteinExistence type="predicted"/>
<dbReference type="PANTHER" id="PTHR24198:SF165">
    <property type="entry name" value="ANKYRIN REPEAT-CONTAINING PROTEIN-RELATED"/>
    <property type="match status" value="1"/>
</dbReference>
<dbReference type="PANTHER" id="PTHR24198">
    <property type="entry name" value="ANKYRIN REPEAT AND PROTEIN KINASE DOMAIN-CONTAINING PROTEIN"/>
    <property type="match status" value="1"/>
</dbReference>
<comment type="caution">
    <text evidence="6">The sequence shown here is derived from an EMBL/GenBank/DDBJ whole genome shotgun (WGS) entry which is preliminary data.</text>
</comment>
<feature type="compositionally biased region" description="Low complexity" evidence="4">
    <location>
        <begin position="2687"/>
        <end position="2697"/>
    </location>
</feature>